<dbReference type="InterPro" id="IPR018391">
    <property type="entry name" value="PQQ_b-propeller_rpt"/>
</dbReference>
<accession>A0A381RMP2</accession>
<protein>
    <recommendedName>
        <fullName evidence="4">Pyrrolo-quinoline quinone repeat domain-containing protein</fullName>
    </recommendedName>
</protein>
<evidence type="ECO:0000259" key="4">
    <source>
        <dbReference type="Pfam" id="PF01011"/>
    </source>
</evidence>
<comment type="cofactor">
    <cofactor evidence="1">
        <name>pyrroloquinoline quinone</name>
        <dbReference type="ChEBI" id="CHEBI:58442"/>
    </cofactor>
</comment>
<reference evidence="5" key="1">
    <citation type="submission" date="2018-05" db="EMBL/GenBank/DDBJ databases">
        <authorList>
            <person name="Lanie J.A."/>
            <person name="Ng W.-L."/>
            <person name="Kazmierczak K.M."/>
            <person name="Andrzejewski T.M."/>
            <person name="Davidsen T.M."/>
            <person name="Wayne K.J."/>
            <person name="Tettelin H."/>
            <person name="Glass J.I."/>
            <person name="Rusch D."/>
            <person name="Podicherti R."/>
            <person name="Tsui H.-C.T."/>
            <person name="Winkler M.E."/>
        </authorList>
    </citation>
    <scope>NUCLEOTIDE SEQUENCE</scope>
</reference>
<dbReference type="EMBL" id="UINC01002122">
    <property type="protein sequence ID" value="SUZ93145.1"/>
    <property type="molecule type" value="Genomic_DNA"/>
</dbReference>
<dbReference type="PANTHER" id="PTHR32303:SF4">
    <property type="entry name" value="QUINOPROTEIN GLUCOSE DEHYDROGENASE"/>
    <property type="match status" value="1"/>
</dbReference>
<evidence type="ECO:0000256" key="1">
    <source>
        <dbReference type="ARBA" id="ARBA00001931"/>
    </source>
</evidence>
<sequence length="653" mass="70678">VSRSSGWGERALLLAVVVFVGASTGSAQSGAVGGEWRTYGGDLGSTRYAPLDQINGNNFEGLEVVWRFGTSNLGPFPDFNYQATPLMIDGVLYTTAGSRRDVVSLDAATGEMLWMYRLDEGERGTNAIRRMSGRGVAYWTDGEGDERIFVVTIGYQLIALDAKTGRPVSGFGSEGIVDLKQNNDQFIDPLTGEIGWNSAPVVARDVVIVGASHRSGGAPPSRENVKGYIRGFDVRTGRRTWIFHTIPRPGEFGRDTWLNDSAVYTGNTGVWTNLTVDEELGIAYLPVEIPTGDYYGGHRPGDNLFGESLVAVSLETGERLWHFQFVHHPIWDYDVPCPPILMDLTVDGREIQAVAQPTKQGWVYVFDRVTGEPVWPIEERPVPAGDVPGEWYSPTQPFPTKPPPFERQGFELDELIDFTPELRAEALEIVSQYKTGPVFTPPIVGGTNGLLATLFVPNGANWPGGSYDPDTGIMYLYSHTLMRALGLANDPNRSDMDYVNRGGRVPTVRGLPVVKPPWGRITAIDLNKGEIVWQVAHGETPDFVRNHPALRGLDVPRTGRTGGAGGSSGGIGTLTTKSLVISGEGGVVTTPSGARGAMLRAYDKATGQERGAVPLPAAQTGSPMTYMLDGKQYLVLAVGGRTYQGELMAFALP</sequence>
<feature type="non-terminal residue" evidence="5">
    <location>
        <position position="1"/>
    </location>
</feature>
<evidence type="ECO:0000256" key="2">
    <source>
        <dbReference type="ARBA" id="ARBA00008156"/>
    </source>
</evidence>
<dbReference type="SUPFAM" id="SSF50998">
    <property type="entry name" value="Quinoprotein alcohol dehydrogenase-like"/>
    <property type="match status" value="1"/>
</dbReference>
<dbReference type="GO" id="GO:0016491">
    <property type="term" value="F:oxidoreductase activity"/>
    <property type="evidence" value="ECO:0007669"/>
    <property type="project" value="UniProtKB-KW"/>
</dbReference>
<evidence type="ECO:0000313" key="5">
    <source>
        <dbReference type="EMBL" id="SUZ93145.1"/>
    </source>
</evidence>
<dbReference type="AlphaFoldDB" id="A0A381RMP2"/>
<proteinExistence type="inferred from homology"/>
<dbReference type="PANTHER" id="PTHR32303">
    <property type="entry name" value="QUINOPROTEIN ALCOHOL DEHYDROGENASE (CYTOCHROME C)"/>
    <property type="match status" value="1"/>
</dbReference>
<dbReference type="Pfam" id="PF01011">
    <property type="entry name" value="PQQ"/>
    <property type="match status" value="1"/>
</dbReference>
<dbReference type="Gene3D" id="2.140.10.10">
    <property type="entry name" value="Quinoprotein alcohol dehydrogenase-like superfamily"/>
    <property type="match status" value="2"/>
</dbReference>
<dbReference type="SMART" id="SM00564">
    <property type="entry name" value="PQQ"/>
    <property type="match status" value="5"/>
</dbReference>
<name>A0A381RMP2_9ZZZZ</name>
<feature type="domain" description="Pyrrolo-quinoline quinone repeat" evidence="4">
    <location>
        <begin position="36"/>
        <end position="633"/>
    </location>
</feature>
<organism evidence="5">
    <name type="scientific">marine metagenome</name>
    <dbReference type="NCBI Taxonomy" id="408172"/>
    <lineage>
        <taxon>unclassified sequences</taxon>
        <taxon>metagenomes</taxon>
        <taxon>ecological metagenomes</taxon>
    </lineage>
</organism>
<comment type="similarity">
    <text evidence="2">Belongs to the bacterial PQQ dehydrogenase family.</text>
</comment>
<keyword evidence="3" id="KW-0560">Oxidoreductase</keyword>
<evidence type="ECO:0000256" key="3">
    <source>
        <dbReference type="ARBA" id="ARBA00023002"/>
    </source>
</evidence>
<gene>
    <name evidence="5" type="ORF">METZ01_LOCUS45999</name>
</gene>
<dbReference type="InterPro" id="IPR011047">
    <property type="entry name" value="Quinoprotein_ADH-like_sf"/>
</dbReference>
<dbReference type="InterPro" id="IPR002372">
    <property type="entry name" value="PQQ_rpt_dom"/>
</dbReference>